<keyword evidence="1" id="KW-1133">Transmembrane helix</keyword>
<evidence type="ECO:0000313" key="2">
    <source>
        <dbReference type="EMBL" id="AAR39302.1"/>
    </source>
</evidence>
<dbReference type="Proteomes" id="UP000000578">
    <property type="component" value="Chromosome"/>
</dbReference>
<dbReference type="PATRIC" id="fig|228908.8.peg.472"/>
<keyword evidence="1" id="KW-0812">Transmembrane</keyword>
<proteinExistence type="predicted"/>
<evidence type="ECO:0000256" key="1">
    <source>
        <dbReference type="SAM" id="Phobius"/>
    </source>
</evidence>
<gene>
    <name evidence="2" type="ordered locus">NEQ458</name>
</gene>
<reference evidence="2 3" key="1">
    <citation type="journal article" date="2003" name="Proc. Natl. Acad. Sci. U.S.A.">
        <title>The genome of Nanoarchaeum equitans: insights into early archaeal evolution and derived parasitism.</title>
        <authorList>
            <person name="Waters E."/>
            <person name="Hohn M.J."/>
            <person name="Ahel I."/>
            <person name="Graham D.E."/>
            <person name="Adams M.D."/>
            <person name="Barnstead M."/>
            <person name="Beeson K.Y."/>
            <person name="Bibbs L."/>
            <person name="Bolanos R."/>
            <person name="Keller M."/>
            <person name="Kretz K."/>
            <person name="Lin X."/>
            <person name="Mathur E."/>
            <person name="Ni J."/>
            <person name="Podar M."/>
            <person name="Richardson T."/>
            <person name="Sutton G.G."/>
            <person name="Simon M."/>
            <person name="Soll D."/>
            <person name="Stetter K.O."/>
            <person name="Short J.M."/>
            <person name="Noordewier M."/>
        </authorList>
    </citation>
    <scope>NUCLEOTIDE SEQUENCE [LARGE SCALE GENOMIC DNA]</scope>
    <source>
        <strain evidence="2 3">Kin4-M</strain>
    </source>
</reference>
<dbReference type="AlphaFoldDB" id="Q74MY9"/>
<dbReference type="HOGENOM" id="CLU_890305_0_0_2"/>
<name>Q74MY9_NANEQ</name>
<protein>
    <submittedName>
        <fullName evidence="2">NEQ458</fullName>
    </submittedName>
</protein>
<feature type="transmembrane region" description="Helical" evidence="1">
    <location>
        <begin position="6"/>
        <end position="28"/>
    </location>
</feature>
<keyword evidence="1" id="KW-0472">Membrane</keyword>
<keyword evidence="3" id="KW-1185">Reference proteome</keyword>
<dbReference type="EMBL" id="AE017199">
    <property type="protein sequence ID" value="AAR39302.1"/>
    <property type="molecule type" value="Genomic_DNA"/>
</dbReference>
<organism evidence="2 3">
    <name type="scientific">Nanoarchaeum equitans (strain Kin4-M)</name>
    <dbReference type="NCBI Taxonomy" id="228908"/>
    <lineage>
        <taxon>Archaea</taxon>
        <taxon>Nanobdellota</taxon>
        <taxon>Candidatus Nanoarchaeia</taxon>
        <taxon>Nanoarchaeales</taxon>
        <taxon>Nanoarchaeaceae</taxon>
        <taxon>Nanoarchaeum</taxon>
    </lineage>
</organism>
<accession>Q74MY9</accession>
<dbReference type="BioCyc" id="NEQU228908:GJB6-485-MONOMER"/>
<dbReference type="EnsemblBacteria" id="AAR39302">
    <property type="protein sequence ID" value="AAR39302"/>
    <property type="gene ID" value="NEQ458"/>
</dbReference>
<sequence length="312" mass="35708">MRGINALIAIIVLVAIVGLAAVSVISFVQKSISQQQKEIIQKNEFNKFHTIGKIAIRTETPYADKDTIVNIRIDLKPVQDIVSKYGSFALCDDPSCSGNRYYYCWETPNGECVRDLNKNWNKYIIWVRIDRFYSPIVLYMVYGKGKTNVDGKDIFLLYTNGSYLDGFESQGEVTTNNGIIELKNASSLVTNSYAIKEKYNLVARLQFQIKNNNKTTISFNVTDQVYIKGLDVYKGNEKITTLEANTNYLYINKLQGYPKENIYIIKGKQIVLPYGNDKVSFTIKTTDNSDVLIDWIMLYYEPINVNVYVEKE</sequence>
<dbReference type="KEGG" id="neq:NEQ458"/>
<evidence type="ECO:0000313" key="3">
    <source>
        <dbReference type="Proteomes" id="UP000000578"/>
    </source>
</evidence>